<dbReference type="PANTHER" id="PTHR47653">
    <property type="entry name" value="PROTEIN BARK BEETLE"/>
    <property type="match status" value="1"/>
</dbReference>
<sequence length="2970" mass="334773">MIGFLYPYTCSVAKTVIESDIYGTRRWVSSNSPYVIPRTSITIHPEATLIIDPGVHIRVGSGLGLRVRGKLVARGTPEQKIVFQSDSDIQSSPIQKNFVASNPGFTSVPHDIRLVGTSEVRQGLLQLKIANRWRYVCSQNTEWSKHDCQTICRFIGYKDGNFTLGPTARNRTASIKIISPKCQEHKVDVSFMTELPCPGFKANISVGSNVCDLQDLVGLNCWGAYSASAKSYWKGLEFYNTTLEEVNLPPTLGGSLGNTRMNVSSSILEYVDILYAGVNASGHHVAALSASPYPPILTNVRLAFNAYDGLNFSLIRGPAILLNVSLEENRGHGASISSLTGYVRLVNVVARANGGDGTQVSFVSGPDFHWPEETPELVHRSVWLCRPGSIPASPVFPFHIIAEIPAATFQSAGECELTVSSDQPEQVLTITLLELLYDPVATGYLELWDISSDERIAFWSINKIKPGEYSRSHRGVHSDRLFQGVSSIKNQVRVRFAWHKSADQAICSQLSGCMRAVMQISVGSTTQPEIHVEHSIFSDNIQHGLFVKQPWAYVRVVSSEFSRNQHGAGMKLVNGSADLFVHNCTFTANEQNGLNVSTVGGFKQINQSRFRENHGHGLSVWNPEEPNQRRTNEPIGAHVHTSEFFGNWLDGVRFHNSCLVMNLLVNFSTFKQNGGSGIRAYSCLRSKNEPVTNFSVGFSHFEDNRLQGILVQPMVQMIGHMTNCTFTHHRFGAIRVHNGLDMLQAELYRSFVVGYFIKYNRFVNNSGPNVVNLRLTELSERQNLCLIYNTFTDNSVKRTSIWLHPRSTTSAVIVVGSSHVTVVRNLLWNPDSDYEIASHLSASNKHINATLNFWGDLSAWNSTEWGAVHRAVSRRVFDQNHRYTLARCEYYPLLKDPDLACHFSTTGEPPYIPNFTAFNARTGLIELGGRLPVERERRVVLDPLFGEANYYLVTKDIFIPAGGVLIVRPGVRMYFDNGVGLFSQGEVNFEGSSAFPIICDLFRSIDSETKWPNFSVARNETDSRDESSRNNSLILFNNQTSVRLVGGMWYSDTYTGLVQIRQPFAMYHSLPRTFVPRNGDSWGTVCETGVDVFAAMLICSEIGLVASSQDWFPELTVRQTIRQSADRWFNSSQTPIYMANLDCQGSEANLFQCFYDGPNEHSCTHESDLVIRCHRPRWAGIRLTISDAGSRTSLKHLRVRRAGLLDYARLELMPGLQLDYYSSTVIDVEVQQCLSDGLLVTHSNPLTGVTIEDSRFLENTGSGLRIQTPWFSLRRSQISGNRGQSGVHFDPAISPEQAVQLRAGTVSTLTIFKPIQYLDRKQPVPLSEGWIMVTDHQRLHPTGTTFIRAQAGYDFQKVIYRTELVADDRHQMHQIILNLLDYPFATSPTSSMQFSVSPNSTLGPSFTPATILPGPGDKNHLWQDQTKTMEELIIYDSPLDSLDPLRAYSWRVPRDLTRFPLLSSTNKLTLEFRIRGIHSGHLLFAVQTHDFQHAPNPHQWVSTARSSHRMLFGFVPDLRYVYIGQFRMEDCVVEGNLDGVRLEHYHDPVSGDGRQLTRHSGEVFSLINTTFSHNTGTAIHIDSVTRFIHNWDLVSGVRQLQTPERLAYIGYNISECRFWRNLGGVLKAEHGNLPFSNNFWSYRIYKCTAEQNGPSEMTGTKETTVHNEYGLIFQLPHLQTRFDLPIQFGGMHKVTLESNVFKSNRPFRVLIDGYYTQVDLHYNKFENNRCALSSHKWGIRTGLLRTHGTEKRIILVGNEFLHNIDCLFVAHFHGSGQTPQSRTDFSYAKNNVFRDNQCFYQFNAESNWKLGATWPLMCHTVGVFGTQNMTLRHNVFDNMKWNANSTVKIGMAYELIAGVQSIHVPNTFDAQENYWGSVYAAEIRLRIFHFDNWNCLSQVNADWPLENDKIIHPSPLNLHEKLSNESEMVRKGILGGRVTGILHLPYRSEPYSVISDLTILPGGELSIDEGVVMEFAPNIGILTFGRVLARGSKRAPIRLTAQTPKRGPFNADKAWTNSSLSSTDHSKTKVVYSSVVGANSIKPKSLSSRSMIGLADVRLIGGERFDEGFVQFYNRTAKRWDMACDPQFSTEVGQVVCKELGKPTLNAIVQRSYLLDFQLYGIDNPFVTRHIWMESYTCQGSETHRLECNRRWNYEAIRCGLLREYVFLRCAPFPTQNSGTNQISSDLFSGSWGNLRIVQLERDSGESNTEEQSILEHVRIERAGLLHGELVPALVVVRAAPKLSFIQIEDCLGSGISLIDSRGFVDVTNSTIRGCLGRAIDGLVLNGDSTDPSTSELEKAKTFHPTIPVLHPKQGSLLPEPRPSAQEMLKTQSLFTDYFRSPLLVYPLHGDDQHTPGFIPICANEKWISVIDRVLVVYRYSWFGIHSCTKMFRSSVPGRRLAWRFLAVNLYEDPLFPNEIELYNGAQLNTTYQISRITATTVNNATRSVTERYTVVTSPVHDILGVRMHASPASREFGFIAEVITLPLSPPGRGYSDLLKMSHLRIDSCDFVENQGGAVKMLTVGEAGPRIKLTQLRLDGNGIALLNLTGPAGITLRLSNTPWFSVTNCLITHHKGDALRIALYADQVTKGIRGNITNNVFLRNHLGSVLLAEGNHFSRLQVRRNYIAHNDCGARDLISLLGVLAQPFAHNFLHDNRADVLLNVTGQEGLSSGSWFEFNGFYKNEATNYTRRTTVHVEASKNTFRDNYFRNPLNDYELTVGNRSVMRRLPIQPGTRCPPPDETCPHGWTLKLEFNACFCYRPDSLDARRNWWGDTYTNLPQVQRRIRSVSEPLLEQSQSQLIQSFARSRIYDWEDDPYLISVDYSDAYADNSSVLGSGTQCPPTWSFVDFNCFFYFGAPVTYREAHDFCLNEVGGVLAASRDRVQWFGHQIARWQHNYDWLNQHVLVSRAWVHSEVPMLDYCPAVRGSWLESYPCDKRIAFFCQKGKRYYSSSGRIRLAEHRERQCAHKK</sequence>
<keyword evidence="3 5" id="KW-1015">Disulfide bond</keyword>
<dbReference type="EMBL" id="LUCM01008755">
    <property type="protein sequence ID" value="KAA0187941.1"/>
    <property type="molecule type" value="Genomic_DNA"/>
</dbReference>
<dbReference type="Gene3D" id="3.10.250.10">
    <property type="entry name" value="SRCR-like domain"/>
    <property type="match status" value="3"/>
</dbReference>
<proteinExistence type="predicted"/>
<dbReference type="Proteomes" id="UP000728185">
    <property type="component" value="Unassembled WGS sequence"/>
</dbReference>
<feature type="domain" description="SRCR" evidence="7">
    <location>
        <begin position="112"/>
        <end position="222"/>
    </location>
</feature>
<dbReference type="PROSITE" id="PS50041">
    <property type="entry name" value="C_TYPE_LECTIN_2"/>
    <property type="match status" value="1"/>
</dbReference>
<feature type="disulfide bond" evidence="5">
    <location>
        <begin position="2138"/>
        <end position="2148"/>
    </location>
</feature>
<dbReference type="Gene3D" id="3.10.100.10">
    <property type="entry name" value="Mannose-Binding Protein A, subunit A"/>
    <property type="match status" value="1"/>
</dbReference>
<keyword evidence="1" id="KW-0732">Signal</keyword>
<feature type="disulfide bond" evidence="5">
    <location>
        <begin position="1143"/>
        <end position="1153"/>
    </location>
</feature>
<evidence type="ECO:0000256" key="2">
    <source>
        <dbReference type="ARBA" id="ARBA00022737"/>
    </source>
</evidence>
<dbReference type="InterPro" id="IPR053243">
    <property type="entry name" value="SJ_maturation_regulator"/>
</dbReference>
<dbReference type="InterPro" id="IPR006626">
    <property type="entry name" value="PbH1"/>
</dbReference>
<dbReference type="Pfam" id="PF00530">
    <property type="entry name" value="SRCR"/>
    <property type="match status" value="2"/>
</dbReference>
<dbReference type="SMART" id="SM00710">
    <property type="entry name" value="PbH1"/>
    <property type="match status" value="13"/>
</dbReference>
<keyword evidence="2" id="KW-0677">Repeat</keyword>
<dbReference type="PROSITE" id="PS50287">
    <property type="entry name" value="SRCR_2"/>
    <property type="match status" value="3"/>
</dbReference>
<keyword evidence="9" id="KW-1185">Reference proteome</keyword>
<protein>
    <submittedName>
        <fullName evidence="8">Uncharacterized protein</fullName>
    </submittedName>
</protein>
<organism evidence="8 9">
    <name type="scientific">Fasciolopsis buskii</name>
    <dbReference type="NCBI Taxonomy" id="27845"/>
    <lineage>
        <taxon>Eukaryota</taxon>
        <taxon>Metazoa</taxon>
        <taxon>Spiralia</taxon>
        <taxon>Lophotrochozoa</taxon>
        <taxon>Platyhelminthes</taxon>
        <taxon>Trematoda</taxon>
        <taxon>Digenea</taxon>
        <taxon>Plagiorchiida</taxon>
        <taxon>Echinostomata</taxon>
        <taxon>Echinostomatoidea</taxon>
        <taxon>Fasciolidae</taxon>
        <taxon>Fasciolopsis</taxon>
    </lineage>
</organism>
<evidence type="ECO:0000313" key="9">
    <source>
        <dbReference type="Proteomes" id="UP000728185"/>
    </source>
</evidence>
<dbReference type="SUPFAM" id="SSF51126">
    <property type="entry name" value="Pectin lyase-like"/>
    <property type="match status" value="3"/>
</dbReference>
<evidence type="ECO:0000313" key="8">
    <source>
        <dbReference type="EMBL" id="KAA0187941.1"/>
    </source>
</evidence>
<name>A0A8E0VE39_9TREM</name>
<evidence type="ECO:0000256" key="5">
    <source>
        <dbReference type="PROSITE-ProRule" id="PRU00196"/>
    </source>
</evidence>
<dbReference type="InterPro" id="IPR011050">
    <property type="entry name" value="Pectin_lyase_fold/virulence"/>
</dbReference>
<dbReference type="PANTHER" id="PTHR47653:SF1">
    <property type="entry name" value="DELETED IN MALIGNANT BRAIN TUMORS 1 PROTEIN"/>
    <property type="match status" value="1"/>
</dbReference>
<evidence type="ECO:0000259" key="7">
    <source>
        <dbReference type="PROSITE" id="PS50287"/>
    </source>
</evidence>
<dbReference type="GO" id="GO:0045217">
    <property type="term" value="P:cell-cell junction maintenance"/>
    <property type="evidence" value="ECO:0007669"/>
    <property type="project" value="TreeGrafter"/>
</dbReference>
<reference evidence="8" key="1">
    <citation type="submission" date="2019-05" db="EMBL/GenBank/DDBJ databases">
        <title>Annotation for the trematode Fasciolopsis buski.</title>
        <authorList>
            <person name="Choi Y.-J."/>
        </authorList>
    </citation>
    <scope>NUCLEOTIDE SEQUENCE</scope>
    <source>
        <strain evidence="8">HT</strain>
        <tissue evidence="8">Whole worm</tissue>
    </source>
</reference>
<comment type="caution">
    <text evidence="5">Lacks conserved residue(s) required for the propagation of feature annotation.</text>
</comment>
<dbReference type="Gene3D" id="2.160.20.10">
    <property type="entry name" value="Single-stranded right-handed beta-helix, Pectin lyase-like"/>
    <property type="match status" value="1"/>
</dbReference>
<feature type="domain" description="SRCR" evidence="7">
    <location>
        <begin position="1042"/>
        <end position="1174"/>
    </location>
</feature>
<dbReference type="Pfam" id="PF13229">
    <property type="entry name" value="Beta_helix"/>
    <property type="match status" value="1"/>
</dbReference>
<evidence type="ECO:0000256" key="4">
    <source>
        <dbReference type="ARBA" id="ARBA00023180"/>
    </source>
</evidence>
<feature type="domain" description="C-type lectin" evidence="6">
    <location>
        <begin position="2848"/>
        <end position="2944"/>
    </location>
</feature>
<evidence type="ECO:0000256" key="3">
    <source>
        <dbReference type="ARBA" id="ARBA00023157"/>
    </source>
</evidence>
<dbReference type="InterPro" id="IPR039448">
    <property type="entry name" value="Beta_helix"/>
</dbReference>
<dbReference type="SMART" id="SM00202">
    <property type="entry name" value="SR"/>
    <property type="match status" value="3"/>
</dbReference>
<dbReference type="InterPro" id="IPR012334">
    <property type="entry name" value="Pectin_lyas_fold"/>
</dbReference>
<dbReference type="InterPro" id="IPR016186">
    <property type="entry name" value="C-type_lectin-like/link_sf"/>
</dbReference>
<dbReference type="SUPFAM" id="SSF56436">
    <property type="entry name" value="C-type lectin-like"/>
    <property type="match status" value="1"/>
</dbReference>
<feature type="domain" description="SRCR" evidence="7">
    <location>
        <begin position="2057"/>
        <end position="2171"/>
    </location>
</feature>
<dbReference type="InterPro" id="IPR001190">
    <property type="entry name" value="SRCR"/>
</dbReference>
<dbReference type="SUPFAM" id="SSF56487">
    <property type="entry name" value="SRCR-like"/>
    <property type="match status" value="3"/>
</dbReference>
<evidence type="ECO:0000259" key="6">
    <source>
        <dbReference type="PROSITE" id="PS50041"/>
    </source>
</evidence>
<dbReference type="GO" id="GO:0016020">
    <property type="term" value="C:membrane"/>
    <property type="evidence" value="ECO:0007669"/>
    <property type="project" value="InterPro"/>
</dbReference>
<dbReference type="InterPro" id="IPR036772">
    <property type="entry name" value="SRCR-like_dom_sf"/>
</dbReference>
<accession>A0A8E0VE39</accession>
<gene>
    <name evidence="8" type="ORF">FBUS_01119</name>
</gene>
<dbReference type="OrthoDB" id="536948at2759"/>
<comment type="caution">
    <text evidence="8">The sequence shown here is derived from an EMBL/GenBank/DDBJ whole genome shotgun (WGS) entry which is preliminary data.</text>
</comment>
<dbReference type="InterPro" id="IPR001304">
    <property type="entry name" value="C-type_lectin-like"/>
</dbReference>
<evidence type="ECO:0000256" key="1">
    <source>
        <dbReference type="ARBA" id="ARBA00022729"/>
    </source>
</evidence>
<dbReference type="InterPro" id="IPR016187">
    <property type="entry name" value="CTDL_fold"/>
</dbReference>
<keyword evidence="4" id="KW-0325">Glycoprotein</keyword>